<keyword evidence="2" id="KW-1185">Reference proteome</keyword>
<name>A0A5N5HVS1_9ROSA</name>
<reference evidence="2" key="2">
    <citation type="submission" date="2019-10" db="EMBL/GenBank/DDBJ databases">
        <title>A de novo genome assembly of a pear dwarfing rootstock.</title>
        <authorList>
            <person name="Wang F."/>
            <person name="Wang J."/>
            <person name="Li S."/>
            <person name="Zhang Y."/>
            <person name="Fang M."/>
            <person name="Ma L."/>
            <person name="Zhao Y."/>
            <person name="Jiang S."/>
        </authorList>
    </citation>
    <scope>NUCLEOTIDE SEQUENCE [LARGE SCALE GENOMIC DNA]</scope>
</reference>
<reference evidence="1 2" key="3">
    <citation type="submission" date="2019-11" db="EMBL/GenBank/DDBJ databases">
        <title>A de novo genome assembly of a pear dwarfing rootstock.</title>
        <authorList>
            <person name="Wang F."/>
            <person name="Wang J."/>
            <person name="Li S."/>
            <person name="Zhang Y."/>
            <person name="Fang M."/>
            <person name="Ma L."/>
            <person name="Zhao Y."/>
            <person name="Jiang S."/>
        </authorList>
    </citation>
    <scope>NUCLEOTIDE SEQUENCE [LARGE SCALE GENOMIC DNA]</scope>
    <source>
        <strain evidence="1">S2</strain>
        <tissue evidence="1">Leaf</tissue>
    </source>
</reference>
<dbReference type="AlphaFoldDB" id="A0A5N5HVS1"/>
<sequence length="52" mass="5869">MRTPNLGMTLGVCCGGIVPEKLKESMLGELSVHWDVDETDEKQWKYVDGPFK</sequence>
<protein>
    <submittedName>
        <fullName evidence="1">Uncharacterized protein</fullName>
    </submittedName>
</protein>
<dbReference type="EMBL" id="SMOL01000143">
    <property type="protein sequence ID" value="KAB2630947.1"/>
    <property type="molecule type" value="Genomic_DNA"/>
</dbReference>
<evidence type="ECO:0000313" key="2">
    <source>
        <dbReference type="Proteomes" id="UP000327157"/>
    </source>
</evidence>
<proteinExistence type="predicted"/>
<dbReference type="OrthoDB" id="10446125at2759"/>
<comment type="caution">
    <text evidence="1">The sequence shown here is derived from an EMBL/GenBank/DDBJ whole genome shotgun (WGS) entry which is preliminary data.</text>
</comment>
<gene>
    <name evidence="1" type="ORF">D8674_008466</name>
</gene>
<evidence type="ECO:0000313" key="1">
    <source>
        <dbReference type="EMBL" id="KAB2630947.1"/>
    </source>
</evidence>
<dbReference type="Proteomes" id="UP000327157">
    <property type="component" value="Chromosome 12"/>
</dbReference>
<reference evidence="1 2" key="1">
    <citation type="submission" date="2019-09" db="EMBL/GenBank/DDBJ databases">
        <authorList>
            <person name="Ou C."/>
        </authorList>
    </citation>
    <scope>NUCLEOTIDE SEQUENCE [LARGE SCALE GENOMIC DNA]</scope>
    <source>
        <strain evidence="1">S2</strain>
        <tissue evidence="1">Leaf</tissue>
    </source>
</reference>
<accession>A0A5N5HVS1</accession>
<organism evidence="1 2">
    <name type="scientific">Pyrus ussuriensis x Pyrus communis</name>
    <dbReference type="NCBI Taxonomy" id="2448454"/>
    <lineage>
        <taxon>Eukaryota</taxon>
        <taxon>Viridiplantae</taxon>
        <taxon>Streptophyta</taxon>
        <taxon>Embryophyta</taxon>
        <taxon>Tracheophyta</taxon>
        <taxon>Spermatophyta</taxon>
        <taxon>Magnoliopsida</taxon>
        <taxon>eudicotyledons</taxon>
        <taxon>Gunneridae</taxon>
        <taxon>Pentapetalae</taxon>
        <taxon>rosids</taxon>
        <taxon>fabids</taxon>
        <taxon>Rosales</taxon>
        <taxon>Rosaceae</taxon>
        <taxon>Amygdaloideae</taxon>
        <taxon>Maleae</taxon>
        <taxon>Pyrus</taxon>
    </lineage>
</organism>